<evidence type="ECO:0000256" key="2">
    <source>
        <dbReference type="SAM" id="SignalP"/>
    </source>
</evidence>
<dbReference type="Gene3D" id="1.25.10.10">
    <property type="entry name" value="Leucine-rich Repeat Variant"/>
    <property type="match status" value="1"/>
</dbReference>
<dbReference type="HOGENOM" id="CLU_1376676_0_0_12"/>
<dbReference type="EMBL" id="JH597773">
    <property type="protein sequence ID" value="EHQ06391.1"/>
    <property type="molecule type" value="Genomic_DNA"/>
</dbReference>
<dbReference type="InterPro" id="IPR011989">
    <property type="entry name" value="ARM-like"/>
</dbReference>
<dbReference type="InterPro" id="IPR016024">
    <property type="entry name" value="ARM-type_fold"/>
</dbReference>
<evidence type="ECO:0000256" key="1">
    <source>
        <dbReference type="SAM" id="MobiDB-lite"/>
    </source>
</evidence>
<protein>
    <recommendedName>
        <fullName evidence="5">PBS lyase HEAT domain protein repeat-containing protein</fullName>
    </recommendedName>
</protein>
<dbReference type="AlphaFoldDB" id="H2CCD4"/>
<gene>
    <name evidence="3" type="ORF">Lepil_1707</name>
</gene>
<name>H2CCD4_9LEPT</name>
<sequence length="198" mass="21048">MTRKTNILRLLCALTLVFSWSVLSADPGDSMVDESAQPAETTEAIDTATETQPEAQPQETQTTETKPASECSADLRSDSPQEQIRGAKCAAEKKDEKAVPDLIHVLKNQDQPSVLTEVLIALAVIGETGETTSALMEKAGDTSLKPADRYIVVATLVALRTDAQKAQIQSLLSDLEGSDASDALLKDLASKLKPLVGG</sequence>
<reference evidence="3 4" key="1">
    <citation type="submission" date="2011-10" db="EMBL/GenBank/DDBJ databases">
        <title>The Improved High-Quality Draft genome of Leptonema illini DSM 21528.</title>
        <authorList>
            <consortium name="US DOE Joint Genome Institute (JGI-PGF)"/>
            <person name="Lucas S."/>
            <person name="Copeland A."/>
            <person name="Lapidus A."/>
            <person name="Glavina del Rio T."/>
            <person name="Dalin E."/>
            <person name="Tice H."/>
            <person name="Bruce D."/>
            <person name="Goodwin L."/>
            <person name="Pitluck S."/>
            <person name="Peters L."/>
            <person name="Mikhailova N."/>
            <person name="Held B."/>
            <person name="Kyrpides N."/>
            <person name="Mavromatis K."/>
            <person name="Ivanova N."/>
            <person name="Markowitz V."/>
            <person name="Cheng J.-F."/>
            <person name="Hugenholtz P."/>
            <person name="Woyke T."/>
            <person name="Wu D."/>
            <person name="Gronow S."/>
            <person name="Wellnitz S."/>
            <person name="Brambilla E.-M."/>
            <person name="Klenk H.-P."/>
            <person name="Eisen J.A."/>
        </authorList>
    </citation>
    <scope>NUCLEOTIDE SEQUENCE [LARGE SCALE GENOMIC DNA]</scope>
    <source>
        <strain evidence="3 4">DSM 21528</strain>
    </source>
</reference>
<feature type="signal peptide" evidence="2">
    <location>
        <begin position="1"/>
        <end position="25"/>
    </location>
</feature>
<accession>H2CCD4</accession>
<keyword evidence="2" id="KW-0732">Signal</keyword>
<dbReference type="Proteomes" id="UP000005737">
    <property type="component" value="Unassembled WGS sequence"/>
</dbReference>
<evidence type="ECO:0000313" key="4">
    <source>
        <dbReference type="Proteomes" id="UP000005737"/>
    </source>
</evidence>
<feature type="compositionally biased region" description="Low complexity" evidence="1">
    <location>
        <begin position="39"/>
        <end position="65"/>
    </location>
</feature>
<organism evidence="3 4">
    <name type="scientific">Leptonema illini DSM 21528</name>
    <dbReference type="NCBI Taxonomy" id="929563"/>
    <lineage>
        <taxon>Bacteria</taxon>
        <taxon>Pseudomonadati</taxon>
        <taxon>Spirochaetota</taxon>
        <taxon>Spirochaetia</taxon>
        <taxon>Leptospirales</taxon>
        <taxon>Leptospiraceae</taxon>
        <taxon>Leptonema</taxon>
    </lineage>
</organism>
<dbReference type="SUPFAM" id="SSF48371">
    <property type="entry name" value="ARM repeat"/>
    <property type="match status" value="1"/>
</dbReference>
<feature type="region of interest" description="Disordered" evidence="1">
    <location>
        <begin position="29"/>
        <end position="84"/>
    </location>
</feature>
<dbReference type="RefSeq" id="WP_002771878.1">
    <property type="nucleotide sequence ID" value="NZ_JH597773.1"/>
</dbReference>
<proteinExistence type="predicted"/>
<feature type="chain" id="PRO_5003560881" description="PBS lyase HEAT domain protein repeat-containing protein" evidence="2">
    <location>
        <begin position="26"/>
        <end position="198"/>
    </location>
</feature>
<keyword evidence="4" id="KW-1185">Reference proteome</keyword>
<evidence type="ECO:0008006" key="5">
    <source>
        <dbReference type="Google" id="ProtNLM"/>
    </source>
</evidence>
<evidence type="ECO:0000313" key="3">
    <source>
        <dbReference type="EMBL" id="EHQ06391.1"/>
    </source>
</evidence>
<dbReference type="STRING" id="183.GCA_002009735_02594"/>